<protein>
    <recommendedName>
        <fullName evidence="2">Phosphodiester glycosidase domain-containing protein</fullName>
    </recommendedName>
</protein>
<reference evidence="3" key="1">
    <citation type="submission" date="2019-08" db="EMBL/GenBank/DDBJ databases">
        <authorList>
            <person name="Kucharzyk K."/>
            <person name="Murdoch R.W."/>
            <person name="Higgins S."/>
            <person name="Loffler F."/>
        </authorList>
    </citation>
    <scope>NUCLEOTIDE SEQUENCE</scope>
</reference>
<keyword evidence="1" id="KW-1133">Transmembrane helix</keyword>
<proteinExistence type="predicted"/>
<organism evidence="3">
    <name type="scientific">bioreactor metagenome</name>
    <dbReference type="NCBI Taxonomy" id="1076179"/>
    <lineage>
        <taxon>unclassified sequences</taxon>
        <taxon>metagenomes</taxon>
        <taxon>ecological metagenomes</taxon>
    </lineage>
</organism>
<keyword evidence="1" id="KW-0472">Membrane</keyword>
<dbReference type="PANTHER" id="PTHR40446">
    <property type="entry name" value="N-ACETYLGLUCOSAMINE-1-PHOSPHODIESTER ALPHA-N-ACETYLGLUCOSAMINIDASE"/>
    <property type="match status" value="1"/>
</dbReference>
<dbReference type="EMBL" id="VSSQ01025415">
    <property type="protein sequence ID" value="MPM73522.1"/>
    <property type="molecule type" value="Genomic_DNA"/>
</dbReference>
<sequence>MKKNKPVWLLCLIDLAALGAALVVFALFHHVIPTQKLALNLVSIQSTAHADALEETQETDTIQAADSAAAVAVSAQTLLPSVREADSLSEQTSLQSTGVTVSLSEHEYLGGSVKYYLADLWLEDVTALKTAFAQNTYGSGYTDTVPSMDSLLNAALCVNGDYYGNSDEGVVVRNGLIYRANPTDADILCLYYDGTMEVKAYRDFDAQAEADQGIWQAWTFGPSLLNSDGSAVSGFNEGRHMNGDNPRTVLGYYAPGHYAVLVVDGRGESAGLSLDELAGLCEELGFTLAYNLDGGKSSVMTFNDAIVNQPASGGRAISDVIYIAEDSL</sequence>
<dbReference type="InterPro" id="IPR018711">
    <property type="entry name" value="NAGPA"/>
</dbReference>
<dbReference type="AlphaFoldDB" id="A0A645C759"/>
<evidence type="ECO:0000259" key="2">
    <source>
        <dbReference type="Pfam" id="PF09992"/>
    </source>
</evidence>
<feature type="domain" description="Phosphodiester glycosidase" evidence="2">
    <location>
        <begin position="154"/>
        <end position="323"/>
    </location>
</feature>
<dbReference type="PANTHER" id="PTHR40446:SF2">
    <property type="entry name" value="N-ACETYLGLUCOSAMINE-1-PHOSPHODIESTER ALPHA-N-ACETYLGLUCOSAMINIDASE"/>
    <property type="match status" value="1"/>
</dbReference>
<keyword evidence="1" id="KW-0812">Transmembrane</keyword>
<comment type="caution">
    <text evidence="3">The sequence shown here is derived from an EMBL/GenBank/DDBJ whole genome shotgun (WGS) entry which is preliminary data.</text>
</comment>
<evidence type="ECO:0000313" key="3">
    <source>
        <dbReference type="EMBL" id="MPM73522.1"/>
    </source>
</evidence>
<evidence type="ECO:0000256" key="1">
    <source>
        <dbReference type="SAM" id="Phobius"/>
    </source>
</evidence>
<feature type="transmembrane region" description="Helical" evidence="1">
    <location>
        <begin position="7"/>
        <end position="28"/>
    </location>
</feature>
<gene>
    <name evidence="3" type="ORF">SDC9_120504</name>
</gene>
<name>A0A645C759_9ZZZZ</name>
<dbReference type="Pfam" id="PF09992">
    <property type="entry name" value="NAGPA"/>
    <property type="match status" value="1"/>
</dbReference>
<accession>A0A645C759</accession>